<organism evidence="1 2">
    <name type="scientific">Bergeyella zoohelcum</name>
    <dbReference type="NCBI Taxonomy" id="1015"/>
    <lineage>
        <taxon>Bacteria</taxon>
        <taxon>Pseudomonadati</taxon>
        <taxon>Bacteroidota</taxon>
        <taxon>Flavobacteriia</taxon>
        <taxon>Flavobacteriales</taxon>
        <taxon>Weeksellaceae</taxon>
        <taxon>Bergeyella</taxon>
    </lineage>
</organism>
<dbReference type="Proteomes" id="UP000255515">
    <property type="component" value="Unassembled WGS sequence"/>
</dbReference>
<dbReference type="AlphaFoldDB" id="A0A380ZWZ7"/>
<proteinExistence type="predicted"/>
<dbReference type="EMBL" id="UFTJ01000005">
    <property type="protein sequence ID" value="SUV53286.1"/>
    <property type="molecule type" value="Genomic_DNA"/>
</dbReference>
<gene>
    <name evidence="1" type="ORF">NCTC11661_02435</name>
</gene>
<evidence type="ECO:0000313" key="1">
    <source>
        <dbReference type="EMBL" id="SUV53286.1"/>
    </source>
</evidence>
<name>A0A380ZWZ7_9FLAO</name>
<protein>
    <submittedName>
        <fullName evidence="1">Uncharacterized protein</fullName>
    </submittedName>
</protein>
<evidence type="ECO:0000313" key="2">
    <source>
        <dbReference type="Proteomes" id="UP000255515"/>
    </source>
</evidence>
<accession>A0A380ZWZ7</accession>
<sequence length="345" mass="40218">MFKKIIKTASILLIFTAIGIYAYFHFRKEEPQIITLQKNIDLPIDKVFPHFDHLQKLNNWSVFFSEKDFPSMVYYSPYEGLNASSTLFSKDKKRQIELSIKKRKSHQHIQYQIIESNNKKPILLDVHFKPVGNGTQLNYKMTIPPTNAIFQDELFDNESDFQQKVNQSMVQLKNFVENKIQKENQLGKIQFDSIEVEKLEATDYIGISSSSKNNKNDWTKNLEKNSTKLENFITLDMGIKADDMGYTTLFYAPKSTMKEQQYFLGMPVNQLQPIKDASFSVQHKPASHALIAYYKGDWEGRVKVQQNLLQKADKENKTMHYFALVFLKKPQKDQPILVKMILAYS</sequence>
<reference evidence="1 2" key="1">
    <citation type="submission" date="2018-06" db="EMBL/GenBank/DDBJ databases">
        <authorList>
            <consortium name="Pathogen Informatics"/>
            <person name="Doyle S."/>
        </authorList>
    </citation>
    <scope>NUCLEOTIDE SEQUENCE [LARGE SCALE GENOMIC DNA]</scope>
    <source>
        <strain evidence="1 2">NCTC11661</strain>
    </source>
</reference>
<dbReference type="RefSeq" id="WP_002665143.1">
    <property type="nucleotide sequence ID" value="NZ_UFTJ01000005.1"/>
</dbReference>
<dbReference type="SUPFAM" id="SSF55961">
    <property type="entry name" value="Bet v1-like"/>
    <property type="match status" value="1"/>
</dbReference>